<dbReference type="AlphaFoldDB" id="A0A8T1VLT1"/>
<accession>A0A8T1VLT1</accession>
<evidence type="ECO:0000313" key="2">
    <source>
        <dbReference type="EMBL" id="KAG7381139.1"/>
    </source>
</evidence>
<dbReference type="OrthoDB" id="122289at2759"/>
<comment type="caution">
    <text evidence="2">The sequence shown here is derived from an EMBL/GenBank/DDBJ whole genome shotgun (WGS) entry which is preliminary data.</text>
</comment>
<protein>
    <submittedName>
        <fullName evidence="2">Uncharacterized protein</fullName>
    </submittedName>
</protein>
<dbReference type="EMBL" id="JAGDFM010000260">
    <property type="protein sequence ID" value="KAG7381139.1"/>
    <property type="molecule type" value="Genomic_DNA"/>
</dbReference>
<keyword evidence="3" id="KW-1185">Reference proteome</keyword>
<gene>
    <name evidence="2" type="ORF">PHYPSEUDO_006420</name>
</gene>
<evidence type="ECO:0000313" key="3">
    <source>
        <dbReference type="Proteomes" id="UP000694044"/>
    </source>
</evidence>
<keyword evidence="1" id="KW-0732">Signal</keyword>
<proteinExistence type="predicted"/>
<evidence type="ECO:0000256" key="1">
    <source>
        <dbReference type="SAM" id="SignalP"/>
    </source>
</evidence>
<feature type="signal peptide" evidence="1">
    <location>
        <begin position="1"/>
        <end position="20"/>
    </location>
</feature>
<name>A0A8T1VLT1_9STRA</name>
<organism evidence="2 3">
    <name type="scientific">Phytophthora pseudosyringae</name>
    <dbReference type="NCBI Taxonomy" id="221518"/>
    <lineage>
        <taxon>Eukaryota</taxon>
        <taxon>Sar</taxon>
        <taxon>Stramenopiles</taxon>
        <taxon>Oomycota</taxon>
        <taxon>Peronosporomycetes</taxon>
        <taxon>Peronosporales</taxon>
        <taxon>Peronosporaceae</taxon>
        <taxon>Phytophthora</taxon>
    </lineage>
</organism>
<sequence>MKFTAIAIAAIVAMSNVVAGTTAAVEMAATDSAIAVLPPSNALELAQSASTPKDVEFTGSVDKIEQPAGAKETLEALATTNDDADTGKQEGFGWGGGFGAGYGWGLGGWGNWGGWGGFGPYRFGFRCGGVPGWAYPLGYWNLFGAGLYGGGCGLGVPFGGLYYC</sequence>
<reference evidence="2" key="1">
    <citation type="submission" date="2021-02" db="EMBL/GenBank/DDBJ databases">
        <authorList>
            <person name="Palmer J.M."/>
        </authorList>
    </citation>
    <scope>NUCLEOTIDE SEQUENCE</scope>
    <source>
        <strain evidence="2">SCRP734</strain>
    </source>
</reference>
<feature type="chain" id="PRO_5035832449" evidence="1">
    <location>
        <begin position="21"/>
        <end position="164"/>
    </location>
</feature>
<dbReference type="Proteomes" id="UP000694044">
    <property type="component" value="Unassembled WGS sequence"/>
</dbReference>